<dbReference type="InterPro" id="IPR013559">
    <property type="entry name" value="YheO"/>
</dbReference>
<keyword evidence="4" id="KW-1185">Reference proteome</keyword>
<dbReference type="Pfam" id="PF13309">
    <property type="entry name" value="HTH_22"/>
    <property type="match status" value="1"/>
</dbReference>
<dbReference type="Proteomes" id="UP000602050">
    <property type="component" value="Unassembled WGS sequence"/>
</dbReference>
<dbReference type="RefSeq" id="WP_188390383.1">
    <property type="nucleotide sequence ID" value="NZ_BMEV01000001.1"/>
</dbReference>
<dbReference type="InterPro" id="IPR039446">
    <property type="entry name" value="DauR-like"/>
</dbReference>
<feature type="domain" description="Transcriptional regulator DauR-like HTH" evidence="2">
    <location>
        <begin position="153"/>
        <end position="213"/>
    </location>
</feature>
<comment type="caution">
    <text evidence="3">The sequence shown here is derived from an EMBL/GenBank/DDBJ whole genome shotgun (WGS) entry which is preliminary data.</text>
</comment>
<evidence type="ECO:0000259" key="2">
    <source>
        <dbReference type="Pfam" id="PF13309"/>
    </source>
</evidence>
<gene>
    <name evidence="3" type="ORF">GCM10010978_00840</name>
</gene>
<reference evidence="3" key="1">
    <citation type="journal article" date="2014" name="Int. J. Syst. Evol. Microbiol.">
        <title>Complete genome sequence of Corynebacterium casei LMG S-19264T (=DSM 44701T), isolated from a smear-ripened cheese.</title>
        <authorList>
            <consortium name="US DOE Joint Genome Institute (JGI-PGF)"/>
            <person name="Walter F."/>
            <person name="Albersmeier A."/>
            <person name="Kalinowski J."/>
            <person name="Ruckert C."/>
        </authorList>
    </citation>
    <scope>NUCLEOTIDE SEQUENCE</scope>
    <source>
        <strain evidence="3">CGMCC 1.12360</strain>
    </source>
</reference>
<sequence length="218" mass="25329">MYIAYDENIDERFKRYFPIMKAVTGLLGNQCETVIHDFSNHNESIVAMMGNVTERQLYAPLTSFVLEILKKEGDEAEDRIGYITYYKGKPYRCSTIFIRDGKELIGCLCINYCVQDFFALKRITEQLTTSRSVLELEKEAKDEYFAQSVEDFVDNTVQKIIARNGKDLTKLTKAERLDLIRQLDQTGVFLVKGTVEMLAERMNMSKYTIYNDIDEVRK</sequence>
<dbReference type="InterPro" id="IPR039445">
    <property type="entry name" value="DauR-like_HTH"/>
</dbReference>
<dbReference type="PANTHER" id="PTHR35568:SF1">
    <property type="entry name" value="TRANSCRIPTIONAL REGULATOR DAUR"/>
    <property type="match status" value="1"/>
</dbReference>
<evidence type="ECO:0008006" key="5">
    <source>
        <dbReference type="Google" id="ProtNLM"/>
    </source>
</evidence>
<dbReference type="Pfam" id="PF08348">
    <property type="entry name" value="PAS_6"/>
    <property type="match status" value="1"/>
</dbReference>
<dbReference type="PANTHER" id="PTHR35568">
    <property type="entry name" value="TRANSCRIPTIONAL REGULATOR DAUR"/>
    <property type="match status" value="1"/>
</dbReference>
<evidence type="ECO:0000313" key="4">
    <source>
        <dbReference type="Proteomes" id="UP000602050"/>
    </source>
</evidence>
<protein>
    <recommendedName>
        <fullName evidence="5">Transcriptional regulator YheO</fullName>
    </recommendedName>
</protein>
<proteinExistence type="predicted"/>
<organism evidence="3 4">
    <name type="scientific">Compostibacillus humi</name>
    <dbReference type="NCBI Taxonomy" id="1245525"/>
    <lineage>
        <taxon>Bacteria</taxon>
        <taxon>Bacillati</taxon>
        <taxon>Bacillota</taxon>
        <taxon>Bacilli</taxon>
        <taxon>Bacillales</taxon>
        <taxon>Bacillaceae</taxon>
        <taxon>Compostibacillus</taxon>
    </lineage>
</organism>
<accession>A0A8J3EIX7</accession>
<dbReference type="AlphaFoldDB" id="A0A8J3EIX7"/>
<evidence type="ECO:0000313" key="3">
    <source>
        <dbReference type="EMBL" id="GGH68148.1"/>
    </source>
</evidence>
<reference evidence="3" key="2">
    <citation type="submission" date="2020-09" db="EMBL/GenBank/DDBJ databases">
        <authorList>
            <person name="Sun Q."/>
            <person name="Zhou Y."/>
        </authorList>
    </citation>
    <scope>NUCLEOTIDE SEQUENCE</scope>
    <source>
        <strain evidence="3">CGMCC 1.12360</strain>
    </source>
</reference>
<name>A0A8J3EIX7_9BACI</name>
<evidence type="ECO:0000259" key="1">
    <source>
        <dbReference type="Pfam" id="PF08348"/>
    </source>
</evidence>
<dbReference type="EMBL" id="BMEV01000001">
    <property type="protein sequence ID" value="GGH68148.1"/>
    <property type="molecule type" value="Genomic_DNA"/>
</dbReference>
<feature type="domain" description="YheO-like" evidence="1">
    <location>
        <begin position="14"/>
        <end position="121"/>
    </location>
</feature>